<accession>A0A2X3JNI7</accession>
<sequence>MQFTFNEGHIQLPSQWQDQSMQVLVSTDNSGINLVITREAVPQGTLTPELYQETLALYQGKLDGYTEHACREITLAEAPAWLLDYSWNGPEDEGNQGRISQIAVFQRRGDTLLTFTFSTSLSLKNSPKDDAAGGDKELHARCHRRMTSKKDQPR</sequence>
<reference evidence="2 3" key="1">
    <citation type="submission" date="2018-06" db="EMBL/GenBank/DDBJ databases">
        <authorList>
            <consortium name="Pathogen Informatics"/>
            <person name="Doyle S."/>
        </authorList>
    </citation>
    <scope>NUCLEOTIDE SEQUENCE [LARGE SCALE GENOMIC DNA]</scope>
    <source>
        <strain evidence="2 3">NCTC8009</strain>
    </source>
</reference>
<feature type="region of interest" description="Disordered" evidence="1">
    <location>
        <begin position="126"/>
        <end position="154"/>
    </location>
</feature>
<dbReference type="Pfam" id="PF08786">
    <property type="entry name" value="DcrB"/>
    <property type="match status" value="1"/>
</dbReference>
<dbReference type="InterPro" id="IPR016123">
    <property type="entry name" value="Mog1/PsbP_a/b/a-sand"/>
</dbReference>
<evidence type="ECO:0000313" key="3">
    <source>
        <dbReference type="Proteomes" id="UP000250991"/>
    </source>
</evidence>
<proteinExistence type="predicted"/>
<dbReference type="Proteomes" id="UP000250991">
    <property type="component" value="Unassembled WGS sequence"/>
</dbReference>
<evidence type="ECO:0000256" key="1">
    <source>
        <dbReference type="SAM" id="MobiDB-lite"/>
    </source>
</evidence>
<dbReference type="AlphaFoldDB" id="A0A2X3JNI7"/>
<feature type="compositionally biased region" description="Basic and acidic residues" evidence="1">
    <location>
        <begin position="126"/>
        <end position="140"/>
    </location>
</feature>
<dbReference type="Gene3D" id="3.40.1000.10">
    <property type="entry name" value="Mog1/PsbP, alpha/beta/alpha sandwich"/>
    <property type="match status" value="1"/>
</dbReference>
<name>A0A2X3JNI7_ECOLX</name>
<protein>
    <submittedName>
        <fullName evidence="2">Uncharacterized conserved protein</fullName>
    </submittedName>
</protein>
<organism evidence="2 3">
    <name type="scientific">Escherichia coli</name>
    <dbReference type="NCBI Taxonomy" id="562"/>
    <lineage>
        <taxon>Bacteria</taxon>
        <taxon>Pseudomonadati</taxon>
        <taxon>Pseudomonadota</taxon>
        <taxon>Gammaproteobacteria</taxon>
        <taxon>Enterobacterales</taxon>
        <taxon>Enterobacteriaceae</taxon>
        <taxon>Escherichia</taxon>
    </lineage>
</organism>
<dbReference type="STRING" id="585034.ECIAI1_0548"/>
<dbReference type="SUPFAM" id="SSF55724">
    <property type="entry name" value="Mog1p/PsbP-like"/>
    <property type="match status" value="1"/>
</dbReference>
<dbReference type="EMBL" id="UARW01000010">
    <property type="protein sequence ID" value="SQD06082.1"/>
    <property type="molecule type" value="Genomic_DNA"/>
</dbReference>
<evidence type="ECO:0000313" key="2">
    <source>
        <dbReference type="EMBL" id="SQD06082.1"/>
    </source>
</evidence>
<dbReference type="InterPro" id="IPR014894">
    <property type="entry name" value="DcrB/EagT6"/>
</dbReference>
<gene>
    <name evidence="2" type="ORF">NCTC8009_06668</name>
</gene>